<dbReference type="Proteomes" id="UP000054359">
    <property type="component" value="Unassembled WGS sequence"/>
</dbReference>
<evidence type="ECO:0000313" key="2">
    <source>
        <dbReference type="EMBL" id="KFM80546.1"/>
    </source>
</evidence>
<name>A0A087UT57_STEMI</name>
<feature type="region of interest" description="Disordered" evidence="1">
    <location>
        <begin position="34"/>
        <end position="58"/>
    </location>
</feature>
<gene>
    <name evidence="2" type="ORF">X975_02504</name>
</gene>
<feature type="non-terminal residue" evidence="2">
    <location>
        <position position="58"/>
    </location>
</feature>
<dbReference type="EMBL" id="KK121471">
    <property type="protein sequence ID" value="KFM80546.1"/>
    <property type="molecule type" value="Genomic_DNA"/>
</dbReference>
<evidence type="ECO:0000313" key="3">
    <source>
        <dbReference type="Proteomes" id="UP000054359"/>
    </source>
</evidence>
<organism evidence="2 3">
    <name type="scientific">Stegodyphus mimosarum</name>
    <name type="common">African social velvet spider</name>
    <dbReference type="NCBI Taxonomy" id="407821"/>
    <lineage>
        <taxon>Eukaryota</taxon>
        <taxon>Metazoa</taxon>
        <taxon>Ecdysozoa</taxon>
        <taxon>Arthropoda</taxon>
        <taxon>Chelicerata</taxon>
        <taxon>Arachnida</taxon>
        <taxon>Araneae</taxon>
        <taxon>Araneomorphae</taxon>
        <taxon>Entelegynae</taxon>
        <taxon>Eresoidea</taxon>
        <taxon>Eresidae</taxon>
        <taxon>Stegodyphus</taxon>
    </lineage>
</organism>
<keyword evidence="3" id="KW-1185">Reference proteome</keyword>
<sequence length="58" mass="6613">MSVLRYDTSRELNQPHLTLVKIVLVWPLKSCCRKPPETDATNTTEGSLELNFNPKTEP</sequence>
<accession>A0A087UT57</accession>
<reference evidence="2 3" key="1">
    <citation type="submission" date="2013-11" db="EMBL/GenBank/DDBJ databases">
        <title>Genome sequencing of Stegodyphus mimosarum.</title>
        <authorList>
            <person name="Bechsgaard J."/>
        </authorList>
    </citation>
    <scope>NUCLEOTIDE SEQUENCE [LARGE SCALE GENOMIC DNA]</scope>
</reference>
<protein>
    <submittedName>
        <fullName evidence="2">Uncharacterized protein</fullName>
    </submittedName>
</protein>
<dbReference type="AlphaFoldDB" id="A0A087UT57"/>
<evidence type="ECO:0000256" key="1">
    <source>
        <dbReference type="SAM" id="MobiDB-lite"/>
    </source>
</evidence>
<proteinExistence type="predicted"/>